<dbReference type="EMBL" id="CM001218">
    <property type="protein sequence ID" value="KEH39376.1"/>
    <property type="molecule type" value="Genomic_DNA"/>
</dbReference>
<dbReference type="AlphaFoldDB" id="A0A072VCT0"/>
<dbReference type="EnsemblPlants" id="KEH39376">
    <property type="protein sequence ID" value="KEH39376"/>
    <property type="gene ID" value="MTR_2g095250"/>
</dbReference>
<keyword evidence="3" id="KW-1185">Reference proteome</keyword>
<reference evidence="2" key="3">
    <citation type="submission" date="2015-04" db="UniProtKB">
        <authorList>
            <consortium name="EnsemblPlants"/>
        </authorList>
    </citation>
    <scope>IDENTIFICATION</scope>
    <source>
        <strain evidence="2">cv. Jemalong A17</strain>
    </source>
</reference>
<evidence type="ECO:0000313" key="3">
    <source>
        <dbReference type="Proteomes" id="UP000002051"/>
    </source>
</evidence>
<organism evidence="1 3">
    <name type="scientific">Medicago truncatula</name>
    <name type="common">Barrel medic</name>
    <name type="synonym">Medicago tribuloides</name>
    <dbReference type="NCBI Taxonomy" id="3880"/>
    <lineage>
        <taxon>Eukaryota</taxon>
        <taxon>Viridiplantae</taxon>
        <taxon>Streptophyta</taxon>
        <taxon>Embryophyta</taxon>
        <taxon>Tracheophyta</taxon>
        <taxon>Spermatophyta</taxon>
        <taxon>Magnoliopsida</taxon>
        <taxon>eudicotyledons</taxon>
        <taxon>Gunneridae</taxon>
        <taxon>Pentapetalae</taxon>
        <taxon>rosids</taxon>
        <taxon>fabids</taxon>
        <taxon>Fabales</taxon>
        <taxon>Fabaceae</taxon>
        <taxon>Papilionoideae</taxon>
        <taxon>50 kb inversion clade</taxon>
        <taxon>NPAAA clade</taxon>
        <taxon>Hologalegina</taxon>
        <taxon>IRL clade</taxon>
        <taxon>Trifolieae</taxon>
        <taxon>Medicago</taxon>
    </lineage>
</organism>
<protein>
    <submittedName>
        <fullName evidence="1 2">Uncharacterized protein</fullName>
    </submittedName>
</protein>
<dbReference type="HOGENOM" id="CLU_2530870_0_0_1"/>
<reference evidence="1 3" key="2">
    <citation type="journal article" date="2014" name="BMC Genomics">
        <title>An improved genome release (version Mt4.0) for the model legume Medicago truncatula.</title>
        <authorList>
            <person name="Tang H."/>
            <person name="Krishnakumar V."/>
            <person name="Bidwell S."/>
            <person name="Rosen B."/>
            <person name="Chan A."/>
            <person name="Zhou S."/>
            <person name="Gentzbittel L."/>
            <person name="Childs K.L."/>
            <person name="Yandell M."/>
            <person name="Gundlach H."/>
            <person name="Mayer K.F."/>
            <person name="Schwartz D.C."/>
            <person name="Town C.D."/>
        </authorList>
    </citation>
    <scope>GENOME REANNOTATION</scope>
    <source>
        <strain evidence="1">A17</strain>
        <strain evidence="2 3">cv. Jemalong A17</strain>
    </source>
</reference>
<proteinExistence type="predicted"/>
<accession>A0A072VCT0</accession>
<evidence type="ECO:0000313" key="2">
    <source>
        <dbReference type="EnsemblPlants" id="KEH39376"/>
    </source>
</evidence>
<sequence length="84" mass="9667">MGSLTYKVFNPYFSIRYGTYNSHLHTTLPLKCESIYSSCSPSSGSSCLYCSCWFLRNGPTLYCRCCFLRIRTGYFGRTIRQMGL</sequence>
<evidence type="ECO:0000313" key="1">
    <source>
        <dbReference type="EMBL" id="KEH39376.1"/>
    </source>
</evidence>
<dbReference type="Proteomes" id="UP000002051">
    <property type="component" value="Chromosome 2"/>
</dbReference>
<name>A0A072VCT0_MEDTR</name>
<reference evidence="1 3" key="1">
    <citation type="journal article" date="2011" name="Nature">
        <title>The Medicago genome provides insight into the evolution of rhizobial symbioses.</title>
        <authorList>
            <person name="Young N.D."/>
            <person name="Debelle F."/>
            <person name="Oldroyd G.E."/>
            <person name="Geurts R."/>
            <person name="Cannon S.B."/>
            <person name="Udvardi M.K."/>
            <person name="Benedito V.A."/>
            <person name="Mayer K.F."/>
            <person name="Gouzy J."/>
            <person name="Schoof H."/>
            <person name="Van de Peer Y."/>
            <person name="Proost S."/>
            <person name="Cook D.R."/>
            <person name="Meyers B.C."/>
            <person name="Spannagl M."/>
            <person name="Cheung F."/>
            <person name="De Mita S."/>
            <person name="Krishnakumar V."/>
            <person name="Gundlach H."/>
            <person name="Zhou S."/>
            <person name="Mudge J."/>
            <person name="Bharti A.K."/>
            <person name="Murray J.D."/>
            <person name="Naoumkina M.A."/>
            <person name="Rosen B."/>
            <person name="Silverstein K.A."/>
            <person name="Tang H."/>
            <person name="Rombauts S."/>
            <person name="Zhao P.X."/>
            <person name="Zhou P."/>
            <person name="Barbe V."/>
            <person name="Bardou P."/>
            <person name="Bechner M."/>
            <person name="Bellec A."/>
            <person name="Berger A."/>
            <person name="Berges H."/>
            <person name="Bidwell S."/>
            <person name="Bisseling T."/>
            <person name="Choisne N."/>
            <person name="Couloux A."/>
            <person name="Denny R."/>
            <person name="Deshpande S."/>
            <person name="Dai X."/>
            <person name="Doyle J.J."/>
            <person name="Dudez A.M."/>
            <person name="Farmer A.D."/>
            <person name="Fouteau S."/>
            <person name="Franken C."/>
            <person name="Gibelin C."/>
            <person name="Gish J."/>
            <person name="Goldstein S."/>
            <person name="Gonzalez A.J."/>
            <person name="Green P.J."/>
            <person name="Hallab A."/>
            <person name="Hartog M."/>
            <person name="Hua A."/>
            <person name="Humphray S.J."/>
            <person name="Jeong D.H."/>
            <person name="Jing Y."/>
            <person name="Jocker A."/>
            <person name="Kenton S.M."/>
            <person name="Kim D.J."/>
            <person name="Klee K."/>
            <person name="Lai H."/>
            <person name="Lang C."/>
            <person name="Lin S."/>
            <person name="Macmil S.L."/>
            <person name="Magdelenat G."/>
            <person name="Matthews L."/>
            <person name="McCorrison J."/>
            <person name="Monaghan E.L."/>
            <person name="Mun J.H."/>
            <person name="Najar F.Z."/>
            <person name="Nicholson C."/>
            <person name="Noirot C."/>
            <person name="O'Bleness M."/>
            <person name="Paule C.R."/>
            <person name="Poulain J."/>
            <person name="Prion F."/>
            <person name="Qin B."/>
            <person name="Qu C."/>
            <person name="Retzel E.F."/>
            <person name="Riddle C."/>
            <person name="Sallet E."/>
            <person name="Samain S."/>
            <person name="Samson N."/>
            <person name="Sanders I."/>
            <person name="Saurat O."/>
            <person name="Scarpelli C."/>
            <person name="Schiex T."/>
            <person name="Segurens B."/>
            <person name="Severin A.J."/>
            <person name="Sherrier D.J."/>
            <person name="Shi R."/>
            <person name="Sims S."/>
            <person name="Singer S.R."/>
            <person name="Sinharoy S."/>
            <person name="Sterck L."/>
            <person name="Viollet A."/>
            <person name="Wang B.B."/>
            <person name="Wang K."/>
            <person name="Wang M."/>
            <person name="Wang X."/>
            <person name="Warfsmann J."/>
            <person name="Weissenbach J."/>
            <person name="White D.D."/>
            <person name="White J.D."/>
            <person name="Wiley G.B."/>
            <person name="Wincker P."/>
            <person name="Xing Y."/>
            <person name="Yang L."/>
            <person name="Yao Z."/>
            <person name="Ying F."/>
            <person name="Zhai J."/>
            <person name="Zhou L."/>
            <person name="Zuber A."/>
            <person name="Denarie J."/>
            <person name="Dixon R.A."/>
            <person name="May G.D."/>
            <person name="Schwartz D.C."/>
            <person name="Rogers J."/>
            <person name="Quetier F."/>
            <person name="Town C.D."/>
            <person name="Roe B.A."/>
        </authorList>
    </citation>
    <scope>NUCLEOTIDE SEQUENCE [LARGE SCALE GENOMIC DNA]</scope>
    <source>
        <strain evidence="1">A17</strain>
        <strain evidence="2 3">cv. Jemalong A17</strain>
    </source>
</reference>
<gene>
    <name evidence="1" type="ordered locus">MTR_2g095250</name>
</gene>